<protein>
    <recommendedName>
        <fullName evidence="2">Peroxisomal membrane protein PEX14-like KPWE domain-containing protein</fullName>
    </recommendedName>
</protein>
<evidence type="ECO:0000313" key="3">
    <source>
        <dbReference type="Ensembl" id="ENSSGRP00000015956.1"/>
    </source>
</evidence>
<reference evidence="3" key="1">
    <citation type="submission" date="2025-08" db="UniProtKB">
        <authorList>
            <consortium name="Ensembl"/>
        </authorList>
    </citation>
    <scope>IDENTIFICATION</scope>
</reference>
<proteinExistence type="predicted"/>
<feature type="compositionally biased region" description="Low complexity" evidence="1">
    <location>
        <begin position="96"/>
        <end position="111"/>
    </location>
</feature>
<dbReference type="AlphaFoldDB" id="A0A672KW24"/>
<feature type="domain" description="Peroxisomal membrane protein PEX14-like KPWE" evidence="2">
    <location>
        <begin position="25"/>
        <end position="65"/>
    </location>
</feature>
<reference evidence="3" key="2">
    <citation type="submission" date="2025-09" db="UniProtKB">
        <authorList>
            <consortium name="Ensembl"/>
        </authorList>
    </citation>
    <scope>IDENTIFICATION</scope>
</reference>
<sequence length="111" mass="11799">VIGGRVGDVPGSRKEADAADAIAEPPSLSFPEVFRMIQAGEEVPGLQKLDIKPCHDQPTVSQMPRNTTAGISQYVHLCVQQGHFLKNSHPWIGQNSSGSPTSSSGFTKPSC</sequence>
<dbReference type="InterPro" id="IPR040554">
    <property type="entry name" value="KPWE_PEX14_dom"/>
</dbReference>
<organism evidence="3 4">
    <name type="scientific">Sinocyclocheilus grahami</name>
    <name type="common">Dianchi golden-line fish</name>
    <name type="synonym">Barbus grahami</name>
    <dbReference type="NCBI Taxonomy" id="75366"/>
    <lineage>
        <taxon>Eukaryota</taxon>
        <taxon>Metazoa</taxon>
        <taxon>Chordata</taxon>
        <taxon>Craniata</taxon>
        <taxon>Vertebrata</taxon>
        <taxon>Euteleostomi</taxon>
        <taxon>Actinopterygii</taxon>
        <taxon>Neopterygii</taxon>
        <taxon>Teleostei</taxon>
        <taxon>Ostariophysi</taxon>
        <taxon>Cypriniformes</taxon>
        <taxon>Cyprinidae</taxon>
        <taxon>Cyprininae</taxon>
        <taxon>Sinocyclocheilus</taxon>
    </lineage>
</organism>
<dbReference type="Ensembl" id="ENSSGRT00000017277.1">
    <property type="protein sequence ID" value="ENSSGRP00000015956.1"/>
    <property type="gene ID" value="ENSSGRG00000009848.1"/>
</dbReference>
<feature type="region of interest" description="Disordered" evidence="1">
    <location>
        <begin position="1"/>
        <end position="24"/>
    </location>
</feature>
<accession>A0A672KW24</accession>
<feature type="region of interest" description="Disordered" evidence="1">
    <location>
        <begin position="89"/>
        <end position="111"/>
    </location>
</feature>
<name>A0A672KW24_SINGR</name>
<keyword evidence="4" id="KW-1185">Reference proteome</keyword>
<dbReference type="InParanoid" id="A0A672KW24"/>
<evidence type="ECO:0000313" key="4">
    <source>
        <dbReference type="Proteomes" id="UP000472262"/>
    </source>
</evidence>
<evidence type="ECO:0000256" key="1">
    <source>
        <dbReference type="SAM" id="MobiDB-lite"/>
    </source>
</evidence>
<dbReference type="Pfam" id="PF17733">
    <property type="entry name" value="KPWE_dom"/>
    <property type="match status" value="1"/>
</dbReference>
<dbReference type="Proteomes" id="UP000472262">
    <property type="component" value="Unassembled WGS sequence"/>
</dbReference>
<evidence type="ECO:0000259" key="2">
    <source>
        <dbReference type="Pfam" id="PF17733"/>
    </source>
</evidence>